<dbReference type="InterPro" id="IPR013249">
    <property type="entry name" value="RNA_pol_sigma70_r4_t2"/>
</dbReference>
<dbReference type="Gene3D" id="1.10.1740.10">
    <property type="match status" value="1"/>
</dbReference>
<keyword evidence="3" id="KW-0731">Sigma factor</keyword>
<dbReference type="InterPro" id="IPR014284">
    <property type="entry name" value="RNA_pol_sigma-70_dom"/>
</dbReference>
<dbReference type="AlphaFoldDB" id="A0A246JI41"/>
<dbReference type="PANTHER" id="PTHR43133:SF63">
    <property type="entry name" value="RNA POLYMERASE SIGMA FACTOR FECI-RELATED"/>
    <property type="match status" value="1"/>
</dbReference>
<dbReference type="InterPro" id="IPR039425">
    <property type="entry name" value="RNA_pol_sigma-70-like"/>
</dbReference>
<protein>
    <submittedName>
        <fullName evidence="7">RNA polymerase subunit sigma</fullName>
    </submittedName>
</protein>
<evidence type="ECO:0000256" key="4">
    <source>
        <dbReference type="ARBA" id="ARBA00023163"/>
    </source>
</evidence>
<dbReference type="GO" id="GO:0006352">
    <property type="term" value="P:DNA-templated transcription initiation"/>
    <property type="evidence" value="ECO:0007669"/>
    <property type="project" value="InterPro"/>
</dbReference>
<dbReference type="OrthoDB" id="9180690at2"/>
<dbReference type="FunFam" id="1.10.1740.10:FF:000009">
    <property type="entry name" value="RNA polymerase sigma factor"/>
    <property type="match status" value="1"/>
</dbReference>
<organism evidence="7 8">
    <name type="scientific">Roseateles aquatilis</name>
    <dbReference type="NCBI Taxonomy" id="431061"/>
    <lineage>
        <taxon>Bacteria</taxon>
        <taxon>Pseudomonadati</taxon>
        <taxon>Pseudomonadota</taxon>
        <taxon>Betaproteobacteria</taxon>
        <taxon>Burkholderiales</taxon>
        <taxon>Sphaerotilaceae</taxon>
        <taxon>Roseateles</taxon>
    </lineage>
</organism>
<evidence type="ECO:0000313" key="7">
    <source>
        <dbReference type="EMBL" id="OWQ92281.1"/>
    </source>
</evidence>
<dbReference type="NCBIfam" id="TIGR02937">
    <property type="entry name" value="sigma70-ECF"/>
    <property type="match status" value="1"/>
</dbReference>
<dbReference type="PANTHER" id="PTHR43133">
    <property type="entry name" value="RNA POLYMERASE ECF-TYPE SIGMA FACTO"/>
    <property type="match status" value="1"/>
</dbReference>
<dbReference type="Proteomes" id="UP000197468">
    <property type="component" value="Unassembled WGS sequence"/>
</dbReference>
<comment type="caution">
    <text evidence="7">The sequence shown here is derived from an EMBL/GenBank/DDBJ whole genome shotgun (WGS) entry which is preliminary data.</text>
</comment>
<evidence type="ECO:0000256" key="1">
    <source>
        <dbReference type="ARBA" id="ARBA00010641"/>
    </source>
</evidence>
<reference evidence="7 8" key="1">
    <citation type="journal article" date="2008" name="Int. J. Syst. Evol. Microbiol.">
        <title>Description of Roseateles aquatilis sp. nov. and Roseateles terrae sp. nov., in the class Betaproteobacteria, and emended description of the genus Roseateles.</title>
        <authorList>
            <person name="Gomila M."/>
            <person name="Bowien B."/>
            <person name="Falsen E."/>
            <person name="Moore E.R."/>
            <person name="Lalucat J."/>
        </authorList>
    </citation>
    <scope>NUCLEOTIDE SEQUENCE [LARGE SCALE GENOMIC DNA]</scope>
    <source>
        <strain evidence="7 8">CCUG 48205</strain>
    </source>
</reference>
<feature type="domain" description="RNA polymerase sigma factor 70 region 4 type 2" evidence="6">
    <location>
        <begin position="110"/>
        <end position="162"/>
    </location>
</feature>
<keyword evidence="2" id="KW-0805">Transcription regulation</keyword>
<dbReference type="Pfam" id="PF04542">
    <property type="entry name" value="Sigma70_r2"/>
    <property type="match status" value="1"/>
</dbReference>
<dbReference type="RefSeq" id="WP_088384357.1">
    <property type="nucleotide sequence ID" value="NZ_NIOF01000002.1"/>
</dbReference>
<evidence type="ECO:0000259" key="5">
    <source>
        <dbReference type="Pfam" id="PF04542"/>
    </source>
</evidence>
<feature type="domain" description="RNA polymerase sigma-70 region 2" evidence="5">
    <location>
        <begin position="14"/>
        <end position="79"/>
    </location>
</feature>
<comment type="similarity">
    <text evidence="1">Belongs to the sigma-70 factor family. ECF subfamily.</text>
</comment>
<gene>
    <name evidence="7" type="ORF">CDN99_08080</name>
</gene>
<dbReference type="SUPFAM" id="SSF88659">
    <property type="entry name" value="Sigma3 and sigma4 domains of RNA polymerase sigma factors"/>
    <property type="match status" value="1"/>
</dbReference>
<dbReference type="Pfam" id="PF08281">
    <property type="entry name" value="Sigma70_r4_2"/>
    <property type="match status" value="1"/>
</dbReference>
<keyword evidence="4" id="KW-0804">Transcription</keyword>
<proteinExistence type="inferred from homology"/>
<dbReference type="InterPro" id="IPR036388">
    <property type="entry name" value="WH-like_DNA-bd_sf"/>
</dbReference>
<accession>A0A246JI41</accession>
<keyword evidence="8" id="KW-1185">Reference proteome</keyword>
<evidence type="ECO:0000259" key="6">
    <source>
        <dbReference type="Pfam" id="PF08281"/>
    </source>
</evidence>
<dbReference type="InterPro" id="IPR007627">
    <property type="entry name" value="RNA_pol_sigma70_r2"/>
</dbReference>
<dbReference type="Gene3D" id="1.10.10.10">
    <property type="entry name" value="Winged helix-like DNA-binding domain superfamily/Winged helix DNA-binding domain"/>
    <property type="match status" value="1"/>
</dbReference>
<dbReference type="GO" id="GO:0003677">
    <property type="term" value="F:DNA binding"/>
    <property type="evidence" value="ECO:0007669"/>
    <property type="project" value="InterPro"/>
</dbReference>
<evidence type="ECO:0000256" key="2">
    <source>
        <dbReference type="ARBA" id="ARBA00023015"/>
    </source>
</evidence>
<dbReference type="GO" id="GO:0016987">
    <property type="term" value="F:sigma factor activity"/>
    <property type="evidence" value="ECO:0007669"/>
    <property type="project" value="UniProtKB-KW"/>
</dbReference>
<dbReference type="SUPFAM" id="SSF88946">
    <property type="entry name" value="Sigma2 domain of RNA polymerase sigma factors"/>
    <property type="match status" value="1"/>
</dbReference>
<sequence>MSAQPMTHQLVGSLYVEHHGWLQSLLRRQLGCAVDAADLAQDTFERLLNRREQVSWREPRAYLTTIARGLVIDLYRRRDLERAFHDALLASPEPLALSAEDRAILLETLQAVDQMLDGLPRAARDAFLMSQLDGLTYREIAGALQVTERTVASYMAKAMTRCLALAA</sequence>
<dbReference type="InterPro" id="IPR013324">
    <property type="entry name" value="RNA_pol_sigma_r3/r4-like"/>
</dbReference>
<evidence type="ECO:0000313" key="8">
    <source>
        <dbReference type="Proteomes" id="UP000197468"/>
    </source>
</evidence>
<dbReference type="EMBL" id="NIOF01000002">
    <property type="protein sequence ID" value="OWQ92281.1"/>
    <property type="molecule type" value="Genomic_DNA"/>
</dbReference>
<evidence type="ECO:0000256" key="3">
    <source>
        <dbReference type="ARBA" id="ARBA00023082"/>
    </source>
</evidence>
<name>A0A246JI41_9BURK</name>
<dbReference type="NCBIfam" id="NF009180">
    <property type="entry name" value="PRK12528.1"/>
    <property type="match status" value="1"/>
</dbReference>
<dbReference type="InterPro" id="IPR013325">
    <property type="entry name" value="RNA_pol_sigma_r2"/>
</dbReference>